<name>A0A5E9PB53_9GAMM</name>
<evidence type="ECO:0000256" key="1">
    <source>
        <dbReference type="SAM" id="Phobius"/>
    </source>
</evidence>
<dbReference type="RefSeq" id="WP_134263541.1">
    <property type="nucleotide sequence ID" value="NZ_SNSA01000012.1"/>
</dbReference>
<proteinExistence type="predicted"/>
<evidence type="ECO:0008006" key="4">
    <source>
        <dbReference type="Google" id="ProtNLM"/>
    </source>
</evidence>
<sequence length="196" mass="22830">MKTKVDLICEMIVLYGIILIVCIFIYLIFQSLVSLNLFDKPSDWSSVLTGLLSWSATIYTPIVAYLLFTDWREQEHKKLIRDQAIESIKTLQRYITINLHLSHKEEITVNEFEELQSVYYAAYLSVNMLHKLTKSQDFLVYQEKIQGSFKTVLSYRELIMSGEVDFLVGKEIIRSAVNSTSTIYNKISDYMDINKI</sequence>
<keyword evidence="1" id="KW-0812">Transmembrane</keyword>
<keyword evidence="1" id="KW-0472">Membrane</keyword>
<comment type="caution">
    <text evidence="2">The sequence shown here is derived from an EMBL/GenBank/DDBJ whole genome shotgun (WGS) entry which is preliminary data.</text>
</comment>
<gene>
    <name evidence="2" type="ORF">E2R16_17795</name>
</gene>
<dbReference type="AlphaFoldDB" id="A0A5E9PB53"/>
<reference evidence="2 3" key="1">
    <citation type="submission" date="2019-03" db="EMBL/GenBank/DDBJ databases">
        <title>Draft genome sequence of an environmental Acinetobacter seifertii from Brazil.</title>
        <authorList>
            <person name="Furlan J.P.R."/>
            <person name="Stehling E.G."/>
        </authorList>
    </citation>
    <scope>NUCLEOTIDE SEQUENCE [LARGE SCALE GENOMIC DNA]</scope>
    <source>
        <strain evidence="2 3">SAb133</strain>
    </source>
</reference>
<accession>A0A5E9PB53</accession>
<protein>
    <recommendedName>
        <fullName evidence="4">DUF4760 domain-containing protein</fullName>
    </recommendedName>
</protein>
<keyword evidence="1" id="KW-1133">Transmembrane helix</keyword>
<feature type="transmembrane region" description="Helical" evidence="1">
    <location>
        <begin position="44"/>
        <end position="68"/>
    </location>
</feature>
<evidence type="ECO:0000313" key="3">
    <source>
        <dbReference type="Proteomes" id="UP000297445"/>
    </source>
</evidence>
<organism evidence="2 3">
    <name type="scientific">Acinetobacter seifertii</name>
    <dbReference type="NCBI Taxonomy" id="1530123"/>
    <lineage>
        <taxon>Bacteria</taxon>
        <taxon>Pseudomonadati</taxon>
        <taxon>Pseudomonadota</taxon>
        <taxon>Gammaproteobacteria</taxon>
        <taxon>Moraxellales</taxon>
        <taxon>Moraxellaceae</taxon>
        <taxon>Acinetobacter</taxon>
        <taxon>Acinetobacter calcoaceticus/baumannii complex</taxon>
    </lineage>
</organism>
<dbReference type="EMBL" id="SNSA01000012">
    <property type="protein sequence ID" value="TEU25247.1"/>
    <property type="molecule type" value="Genomic_DNA"/>
</dbReference>
<feature type="transmembrane region" description="Helical" evidence="1">
    <location>
        <begin position="12"/>
        <end position="32"/>
    </location>
</feature>
<evidence type="ECO:0000313" key="2">
    <source>
        <dbReference type="EMBL" id="TEU25247.1"/>
    </source>
</evidence>
<dbReference type="Proteomes" id="UP000297445">
    <property type="component" value="Unassembled WGS sequence"/>
</dbReference>